<dbReference type="OrthoDB" id="9958961at2"/>
<reference evidence="2 3" key="1">
    <citation type="journal article" date="2017" name="Elife">
        <title>Extensive horizontal gene transfer in cheese-associated bacteria.</title>
        <authorList>
            <person name="Bonham K.S."/>
            <person name="Wolfe B.E."/>
            <person name="Dutton R.J."/>
        </authorList>
    </citation>
    <scope>NUCLEOTIDE SEQUENCE [LARGE SCALE GENOMIC DNA]</scope>
    <source>
        <strain evidence="2 3">341_9</strain>
    </source>
</reference>
<evidence type="ECO:0000313" key="2">
    <source>
        <dbReference type="EMBL" id="PCC40744.1"/>
    </source>
</evidence>
<accession>A0A2A3YN78</accession>
<evidence type="ECO:0000313" key="3">
    <source>
        <dbReference type="Proteomes" id="UP000218598"/>
    </source>
</evidence>
<feature type="transmembrane region" description="Helical" evidence="1">
    <location>
        <begin position="7"/>
        <end position="29"/>
    </location>
</feature>
<dbReference type="GeneID" id="95328007"/>
<organism evidence="2 3">
    <name type="scientific">Brachybacterium alimentarium</name>
    <dbReference type="NCBI Taxonomy" id="47845"/>
    <lineage>
        <taxon>Bacteria</taxon>
        <taxon>Bacillati</taxon>
        <taxon>Actinomycetota</taxon>
        <taxon>Actinomycetes</taxon>
        <taxon>Micrococcales</taxon>
        <taxon>Dermabacteraceae</taxon>
        <taxon>Brachybacterium</taxon>
    </lineage>
</organism>
<protein>
    <submittedName>
        <fullName evidence="2">Uncharacterized protein</fullName>
    </submittedName>
</protein>
<keyword evidence="1" id="KW-1133">Transmembrane helix</keyword>
<dbReference type="RefSeq" id="WP_096165853.1">
    <property type="nucleotide sequence ID" value="NZ_BAAAIQ010000018.1"/>
</dbReference>
<keyword evidence="3" id="KW-1185">Reference proteome</keyword>
<gene>
    <name evidence="2" type="ORF">CIK66_02975</name>
</gene>
<dbReference type="EMBL" id="NRGR01000005">
    <property type="protein sequence ID" value="PCC40744.1"/>
    <property type="molecule type" value="Genomic_DNA"/>
</dbReference>
<dbReference type="Proteomes" id="UP000218598">
    <property type="component" value="Unassembled WGS sequence"/>
</dbReference>
<keyword evidence="1" id="KW-0812">Transmembrane</keyword>
<sequence length="63" mass="6802">MADRAKYLTLVVALYAVGMCVLVAAVAALFDREFLEVTVNLAPALVICFLGVIIHGLRHDLDS</sequence>
<keyword evidence="1" id="KW-0472">Membrane</keyword>
<dbReference type="AlphaFoldDB" id="A0A2A3YN78"/>
<evidence type="ECO:0000256" key="1">
    <source>
        <dbReference type="SAM" id="Phobius"/>
    </source>
</evidence>
<name>A0A2A3YN78_9MICO</name>
<comment type="caution">
    <text evidence="2">The sequence shown here is derived from an EMBL/GenBank/DDBJ whole genome shotgun (WGS) entry which is preliminary data.</text>
</comment>
<proteinExistence type="predicted"/>
<feature type="transmembrane region" description="Helical" evidence="1">
    <location>
        <begin position="41"/>
        <end position="57"/>
    </location>
</feature>